<reference evidence="2 3" key="1">
    <citation type="submission" date="2023-11" db="EMBL/GenBank/DDBJ databases">
        <title>Arctic aerobic anoxygenic photoheterotroph Sediminicoccus rosea KRV36 adapts its photosynthesis to long days of polar summer.</title>
        <authorList>
            <person name="Tomasch J."/>
            <person name="Kopejtka K."/>
            <person name="Bily T."/>
            <person name="Gardiner A.T."/>
            <person name="Gardian Z."/>
            <person name="Shivaramu S."/>
            <person name="Koblizek M."/>
            <person name="Engelhardt F."/>
            <person name="Kaftan D."/>
        </authorList>
    </citation>
    <scope>NUCLEOTIDE SEQUENCE [LARGE SCALE GENOMIC DNA]</scope>
    <source>
        <strain evidence="2 3">R-30</strain>
    </source>
</reference>
<name>A0ABZ0PFM1_9PROT</name>
<evidence type="ECO:0000313" key="2">
    <source>
        <dbReference type="EMBL" id="WPB84459.1"/>
    </source>
</evidence>
<dbReference type="InterPro" id="IPR000835">
    <property type="entry name" value="HTH_MarR-typ"/>
</dbReference>
<sequence length="160" mass="17723">MSEILEPASLVVRRPRPASRAPEYCLDASAGHLLRLAHQRYQAIFQDRAQGLGLTGPQFATLVRLSQMGRATQNHLGRLAGMDSATIQGVVRRLIARGFMRTASDPMDRRLRVLTITPEGEAVVREGREAGMRANDALMAPLSEREREQLVTLLRRLSPG</sequence>
<dbReference type="PRINTS" id="PR00598">
    <property type="entry name" value="HTHMARR"/>
</dbReference>
<feature type="domain" description="HTH marR-type" evidence="1">
    <location>
        <begin position="27"/>
        <end position="159"/>
    </location>
</feature>
<dbReference type="Gene3D" id="1.10.10.10">
    <property type="entry name" value="Winged helix-like DNA-binding domain superfamily/Winged helix DNA-binding domain"/>
    <property type="match status" value="1"/>
</dbReference>
<dbReference type="PANTHER" id="PTHR33164">
    <property type="entry name" value="TRANSCRIPTIONAL REGULATOR, MARR FAMILY"/>
    <property type="match status" value="1"/>
</dbReference>
<dbReference type="SMART" id="SM00347">
    <property type="entry name" value="HTH_MARR"/>
    <property type="match status" value="1"/>
</dbReference>
<dbReference type="InterPro" id="IPR039422">
    <property type="entry name" value="MarR/SlyA-like"/>
</dbReference>
<evidence type="ECO:0000313" key="3">
    <source>
        <dbReference type="Proteomes" id="UP001305521"/>
    </source>
</evidence>
<organism evidence="2 3">
    <name type="scientific">Sediminicoccus rosea</name>
    <dbReference type="NCBI Taxonomy" id="1225128"/>
    <lineage>
        <taxon>Bacteria</taxon>
        <taxon>Pseudomonadati</taxon>
        <taxon>Pseudomonadota</taxon>
        <taxon>Alphaproteobacteria</taxon>
        <taxon>Acetobacterales</taxon>
        <taxon>Roseomonadaceae</taxon>
        <taxon>Sediminicoccus</taxon>
    </lineage>
</organism>
<dbReference type="Proteomes" id="UP001305521">
    <property type="component" value="Chromosome"/>
</dbReference>
<accession>A0ABZ0PFM1</accession>
<gene>
    <name evidence="2" type="ORF">R9Z33_20480</name>
</gene>
<dbReference type="InterPro" id="IPR036390">
    <property type="entry name" value="WH_DNA-bd_sf"/>
</dbReference>
<dbReference type="EMBL" id="CP137852">
    <property type="protein sequence ID" value="WPB84459.1"/>
    <property type="molecule type" value="Genomic_DNA"/>
</dbReference>
<dbReference type="SUPFAM" id="SSF46785">
    <property type="entry name" value="Winged helix' DNA-binding domain"/>
    <property type="match status" value="1"/>
</dbReference>
<dbReference type="Pfam" id="PF12802">
    <property type="entry name" value="MarR_2"/>
    <property type="match status" value="1"/>
</dbReference>
<dbReference type="InterPro" id="IPR036388">
    <property type="entry name" value="WH-like_DNA-bd_sf"/>
</dbReference>
<dbReference type="PROSITE" id="PS50995">
    <property type="entry name" value="HTH_MARR_2"/>
    <property type="match status" value="1"/>
</dbReference>
<protein>
    <submittedName>
        <fullName evidence="2">MarR family transcriptional regulator</fullName>
    </submittedName>
</protein>
<dbReference type="PANTHER" id="PTHR33164:SF95">
    <property type="entry name" value="TRANSCRIPTIONAL REGULATOR"/>
    <property type="match status" value="1"/>
</dbReference>
<keyword evidence="3" id="KW-1185">Reference proteome</keyword>
<dbReference type="RefSeq" id="WP_318648420.1">
    <property type="nucleotide sequence ID" value="NZ_CP137852.1"/>
</dbReference>
<evidence type="ECO:0000259" key="1">
    <source>
        <dbReference type="PROSITE" id="PS50995"/>
    </source>
</evidence>
<proteinExistence type="predicted"/>